<feature type="non-terminal residue" evidence="2">
    <location>
        <position position="26"/>
    </location>
</feature>
<feature type="region of interest" description="Disordered" evidence="1">
    <location>
        <begin position="1"/>
        <end position="26"/>
    </location>
</feature>
<dbReference type="Proteomes" id="UP000236291">
    <property type="component" value="Unassembled WGS sequence"/>
</dbReference>
<protein>
    <submittedName>
        <fullName evidence="2">Uncharacterized protein</fullName>
    </submittedName>
</protein>
<reference evidence="2 3" key="1">
    <citation type="journal article" date="2014" name="Am. J. Bot.">
        <title>Genome assembly and annotation for red clover (Trifolium pratense; Fabaceae).</title>
        <authorList>
            <person name="Istvanek J."/>
            <person name="Jaros M."/>
            <person name="Krenek A."/>
            <person name="Repkova J."/>
        </authorList>
    </citation>
    <scope>NUCLEOTIDE SEQUENCE [LARGE SCALE GENOMIC DNA]</scope>
    <source>
        <strain evidence="3">cv. Tatra</strain>
        <tissue evidence="2">Young leaves</tissue>
    </source>
</reference>
<evidence type="ECO:0000313" key="3">
    <source>
        <dbReference type="Proteomes" id="UP000236291"/>
    </source>
</evidence>
<dbReference type="AlphaFoldDB" id="A0A2K3M611"/>
<evidence type="ECO:0000313" key="2">
    <source>
        <dbReference type="EMBL" id="PNX86226.1"/>
    </source>
</evidence>
<organism evidence="2 3">
    <name type="scientific">Trifolium pratense</name>
    <name type="common">Red clover</name>
    <dbReference type="NCBI Taxonomy" id="57577"/>
    <lineage>
        <taxon>Eukaryota</taxon>
        <taxon>Viridiplantae</taxon>
        <taxon>Streptophyta</taxon>
        <taxon>Embryophyta</taxon>
        <taxon>Tracheophyta</taxon>
        <taxon>Spermatophyta</taxon>
        <taxon>Magnoliopsida</taxon>
        <taxon>eudicotyledons</taxon>
        <taxon>Gunneridae</taxon>
        <taxon>Pentapetalae</taxon>
        <taxon>rosids</taxon>
        <taxon>fabids</taxon>
        <taxon>Fabales</taxon>
        <taxon>Fabaceae</taxon>
        <taxon>Papilionoideae</taxon>
        <taxon>50 kb inversion clade</taxon>
        <taxon>NPAAA clade</taxon>
        <taxon>Hologalegina</taxon>
        <taxon>IRL clade</taxon>
        <taxon>Trifolieae</taxon>
        <taxon>Trifolium</taxon>
    </lineage>
</organism>
<sequence>MTDGFWNRQQPLVPSPGFLKRPRTEY</sequence>
<gene>
    <name evidence="2" type="ORF">L195_g042303</name>
</gene>
<accession>A0A2K3M611</accession>
<dbReference type="EMBL" id="ASHM01050649">
    <property type="protein sequence ID" value="PNX86226.1"/>
    <property type="molecule type" value="Genomic_DNA"/>
</dbReference>
<name>A0A2K3M611_TRIPR</name>
<reference evidence="2 3" key="2">
    <citation type="journal article" date="2017" name="Front. Plant Sci.">
        <title>Gene Classification and Mining of Molecular Markers Useful in Red Clover (Trifolium pratense) Breeding.</title>
        <authorList>
            <person name="Istvanek J."/>
            <person name="Dluhosova J."/>
            <person name="Dluhos P."/>
            <person name="Patkova L."/>
            <person name="Nedelnik J."/>
            <person name="Repkova J."/>
        </authorList>
    </citation>
    <scope>NUCLEOTIDE SEQUENCE [LARGE SCALE GENOMIC DNA]</scope>
    <source>
        <strain evidence="3">cv. Tatra</strain>
        <tissue evidence="2">Young leaves</tissue>
    </source>
</reference>
<comment type="caution">
    <text evidence="2">The sequence shown here is derived from an EMBL/GenBank/DDBJ whole genome shotgun (WGS) entry which is preliminary data.</text>
</comment>
<proteinExistence type="predicted"/>
<evidence type="ECO:0000256" key="1">
    <source>
        <dbReference type="SAM" id="MobiDB-lite"/>
    </source>
</evidence>